<accession>I0ID52</accession>
<organism evidence="2 3">
    <name type="scientific">Phycisphaera mikurensis (strain NBRC 102666 / KCTC 22515 / FYK2301M01)</name>
    <dbReference type="NCBI Taxonomy" id="1142394"/>
    <lineage>
        <taxon>Bacteria</taxon>
        <taxon>Pseudomonadati</taxon>
        <taxon>Planctomycetota</taxon>
        <taxon>Phycisphaerae</taxon>
        <taxon>Phycisphaerales</taxon>
        <taxon>Phycisphaeraceae</taxon>
        <taxon>Phycisphaera</taxon>
    </lineage>
</organism>
<feature type="region of interest" description="Disordered" evidence="1">
    <location>
        <begin position="59"/>
        <end position="102"/>
    </location>
</feature>
<dbReference type="RefSeq" id="WP_014436409.1">
    <property type="nucleotide sequence ID" value="NC_017080.1"/>
</dbReference>
<evidence type="ECO:0000313" key="3">
    <source>
        <dbReference type="Proteomes" id="UP000007881"/>
    </source>
</evidence>
<dbReference type="AlphaFoldDB" id="I0ID52"/>
<dbReference type="STRING" id="1142394.PSMK_10310"/>
<keyword evidence="3" id="KW-1185">Reference proteome</keyword>
<protein>
    <submittedName>
        <fullName evidence="2">Uncharacterized protein</fullName>
    </submittedName>
</protein>
<dbReference type="Proteomes" id="UP000007881">
    <property type="component" value="Chromosome"/>
</dbReference>
<reference evidence="2 3" key="1">
    <citation type="submission" date="2012-02" db="EMBL/GenBank/DDBJ databases">
        <title>Complete genome sequence of Phycisphaera mikurensis NBRC 102666.</title>
        <authorList>
            <person name="Ankai A."/>
            <person name="Hosoyama A."/>
            <person name="Terui Y."/>
            <person name="Sekine M."/>
            <person name="Fukai R."/>
            <person name="Kato Y."/>
            <person name="Nakamura S."/>
            <person name="Yamada-Narita S."/>
            <person name="Kawakoshi A."/>
            <person name="Fukunaga Y."/>
            <person name="Yamazaki S."/>
            <person name="Fujita N."/>
        </authorList>
    </citation>
    <scope>NUCLEOTIDE SEQUENCE [LARGE SCALE GENOMIC DNA]</scope>
    <source>
        <strain evidence="3">NBRC 102666 / KCTC 22515 / FYK2301M01</strain>
    </source>
</reference>
<evidence type="ECO:0000256" key="1">
    <source>
        <dbReference type="SAM" id="MobiDB-lite"/>
    </source>
</evidence>
<sequence>MNAPTEPTAPPIDAAGACPHMGCGAAECNAAATLSRLDDAYRCFGGGHGECPIFQRRARSGVRRPLSTEPPAREPTRNPAAATEPAGAGLHAQPRPAAPRRRLVPITLVGRRLPAVGAGRPRLLLAGG</sequence>
<dbReference type="EMBL" id="AP012338">
    <property type="protein sequence ID" value="BAM03190.1"/>
    <property type="molecule type" value="Genomic_DNA"/>
</dbReference>
<dbReference type="HOGENOM" id="CLU_1957521_0_0_0"/>
<dbReference type="KEGG" id="phm:PSMK_10310"/>
<proteinExistence type="predicted"/>
<gene>
    <name evidence="2" type="ordered locus">PSMK_10310</name>
</gene>
<evidence type="ECO:0000313" key="2">
    <source>
        <dbReference type="EMBL" id="BAM03190.1"/>
    </source>
</evidence>
<name>I0ID52_PHYMF</name>